<evidence type="ECO:0000259" key="3">
    <source>
        <dbReference type="PROSITE" id="PS51352"/>
    </source>
</evidence>
<dbReference type="InterPro" id="IPR000866">
    <property type="entry name" value="AhpC/TSA"/>
</dbReference>
<dbReference type="InterPro" id="IPR036249">
    <property type="entry name" value="Thioredoxin-like_sf"/>
</dbReference>
<dbReference type="PANTHER" id="PTHR42852">
    <property type="entry name" value="THIOL:DISULFIDE INTERCHANGE PROTEIN DSBE"/>
    <property type="match status" value="1"/>
</dbReference>
<dbReference type="PROSITE" id="PS51352">
    <property type="entry name" value="THIOREDOXIN_2"/>
    <property type="match status" value="1"/>
</dbReference>
<dbReference type="Proteomes" id="UP000050996">
    <property type="component" value="Unassembled WGS sequence"/>
</dbReference>
<feature type="chain" id="PRO_5006207825" evidence="2">
    <location>
        <begin position="23"/>
        <end position="177"/>
    </location>
</feature>
<keyword evidence="5" id="KW-1185">Reference proteome</keyword>
<proteinExistence type="predicted"/>
<protein>
    <submittedName>
        <fullName evidence="4">Alkyl hydroperoxide reductase</fullName>
    </submittedName>
</protein>
<dbReference type="Gene3D" id="3.40.30.10">
    <property type="entry name" value="Glutaredoxin"/>
    <property type="match status" value="1"/>
</dbReference>
<gene>
    <name evidence="4" type="ORF">AN957_12940</name>
</gene>
<dbReference type="CDD" id="cd02966">
    <property type="entry name" value="TlpA_like_family"/>
    <property type="match status" value="1"/>
</dbReference>
<accession>A0A0Q3T788</accession>
<sequence>MIKKVIAIVFLCGLMTVAIVQAMEKNTMQEQEVKSIQTNNLPGLEVGLKAPDFELKNLAGETVSLSEFKGQKIMLNFWATWCPPCKKEIPDMQKFYELAKDDVVILAVNIDTEADVAGFAKKMDAHFPILLDEKDKVSSMYKILTIPTTYFIDEEGIIRHKHLSAMTMEMMKEYSDL</sequence>
<dbReference type="GO" id="GO:0016491">
    <property type="term" value="F:oxidoreductase activity"/>
    <property type="evidence" value="ECO:0007669"/>
    <property type="project" value="InterPro"/>
</dbReference>
<dbReference type="PROSITE" id="PS00194">
    <property type="entry name" value="THIOREDOXIN_1"/>
    <property type="match status" value="1"/>
</dbReference>
<reference evidence="4 5" key="1">
    <citation type="submission" date="2015-09" db="EMBL/GenBank/DDBJ databases">
        <title>Genome sequencing project for genomic taxonomy and phylogenomics of Bacillus-like bacteria.</title>
        <authorList>
            <person name="Liu B."/>
            <person name="Wang J."/>
            <person name="Zhu Y."/>
            <person name="Liu G."/>
            <person name="Chen Q."/>
            <person name="Chen Z."/>
            <person name="Lan J."/>
            <person name="Che J."/>
            <person name="Ge C."/>
            <person name="Shi H."/>
            <person name="Pan Z."/>
            <person name="Liu X."/>
        </authorList>
    </citation>
    <scope>NUCLEOTIDE SEQUENCE [LARGE SCALE GENOMIC DNA]</scope>
    <source>
        <strain evidence="4 5">FJAT-18043</strain>
    </source>
</reference>
<dbReference type="Pfam" id="PF00578">
    <property type="entry name" value="AhpC-TSA"/>
    <property type="match status" value="1"/>
</dbReference>
<dbReference type="EMBL" id="LJIX01000006">
    <property type="protein sequence ID" value="KQL19381.1"/>
    <property type="molecule type" value="Genomic_DNA"/>
</dbReference>
<dbReference type="PATRIC" id="fig|1637975.4.peg.2431"/>
<dbReference type="InterPro" id="IPR013766">
    <property type="entry name" value="Thioredoxin_domain"/>
</dbReference>
<feature type="signal peptide" evidence="2">
    <location>
        <begin position="1"/>
        <end position="22"/>
    </location>
</feature>
<feature type="domain" description="Thioredoxin" evidence="3">
    <location>
        <begin position="44"/>
        <end position="177"/>
    </location>
</feature>
<dbReference type="GO" id="GO:0016209">
    <property type="term" value="F:antioxidant activity"/>
    <property type="evidence" value="ECO:0007669"/>
    <property type="project" value="InterPro"/>
</dbReference>
<comment type="caution">
    <text evidence="4">The sequence shown here is derived from an EMBL/GenBank/DDBJ whole genome shotgun (WGS) entry which is preliminary data.</text>
</comment>
<keyword evidence="2" id="KW-0732">Signal</keyword>
<evidence type="ECO:0000256" key="1">
    <source>
        <dbReference type="ARBA" id="ARBA00023157"/>
    </source>
</evidence>
<keyword evidence="1" id="KW-1015">Disulfide bond</keyword>
<evidence type="ECO:0000313" key="4">
    <source>
        <dbReference type="EMBL" id="KQL19381.1"/>
    </source>
</evidence>
<organism evidence="4 5">
    <name type="scientific">Cytobacillus solani</name>
    <dbReference type="NCBI Taxonomy" id="1637975"/>
    <lineage>
        <taxon>Bacteria</taxon>
        <taxon>Bacillati</taxon>
        <taxon>Bacillota</taxon>
        <taxon>Bacilli</taxon>
        <taxon>Bacillales</taxon>
        <taxon>Bacillaceae</taxon>
        <taxon>Cytobacillus</taxon>
    </lineage>
</organism>
<evidence type="ECO:0000313" key="5">
    <source>
        <dbReference type="Proteomes" id="UP000050996"/>
    </source>
</evidence>
<dbReference type="SUPFAM" id="SSF52833">
    <property type="entry name" value="Thioredoxin-like"/>
    <property type="match status" value="1"/>
</dbReference>
<dbReference type="InterPro" id="IPR017937">
    <property type="entry name" value="Thioredoxin_CS"/>
</dbReference>
<dbReference type="STRING" id="1637975.AN957_12940"/>
<name>A0A0Q3T788_9BACI</name>
<evidence type="ECO:0000256" key="2">
    <source>
        <dbReference type="SAM" id="SignalP"/>
    </source>
</evidence>
<dbReference type="PANTHER" id="PTHR42852:SF1">
    <property type="entry name" value="THIOREDOXIN-LIKE PROTEIN YNEN"/>
    <property type="match status" value="1"/>
</dbReference>
<dbReference type="RefSeq" id="WP_053475911.1">
    <property type="nucleotide sequence ID" value="NZ_CP041305.1"/>
</dbReference>
<dbReference type="AlphaFoldDB" id="A0A0Q3T788"/>
<dbReference type="InterPro" id="IPR050553">
    <property type="entry name" value="Thioredoxin_ResA/DsbE_sf"/>
</dbReference>